<reference evidence="3" key="1">
    <citation type="journal article" date="2013" name="Genome Announc.">
        <title>Draft Genome Sequence of the Dimorphic Prosthecate Bacterium Brevundimonas abyssalis TAR-001T.</title>
        <authorList>
            <person name="Tsubouchi T."/>
            <person name="Nishi S."/>
            <person name="Usui K."/>
            <person name="Shimane Y."/>
            <person name="Takaki Y."/>
            <person name="Maruyama T."/>
            <person name="Hatada Y."/>
        </authorList>
    </citation>
    <scope>NUCLEOTIDE SEQUENCE [LARGE SCALE GENOMIC DNA]</scope>
    <source>
        <strain evidence="3">TAR-001</strain>
    </source>
</reference>
<gene>
    <name evidence="2" type="ORF">MBEBAB_0465</name>
</gene>
<dbReference type="AlphaFoldDB" id="A0A8E0NAX8"/>
<protein>
    <submittedName>
        <fullName evidence="2">Uncharacterized protein</fullName>
    </submittedName>
</protein>
<feature type="region of interest" description="Disordered" evidence="1">
    <location>
        <begin position="91"/>
        <end position="157"/>
    </location>
</feature>
<evidence type="ECO:0000256" key="1">
    <source>
        <dbReference type="SAM" id="MobiDB-lite"/>
    </source>
</evidence>
<sequence length="157" mass="17262">MIAAALAGQEPPGRPEVGARYGHLRAAVEAERERRSAAADEIDDRGFDLDAERPRLSLAQRFEIACAEDARGPDESEAACRERVTEAVIQESLARGGAMNRTTDWTEAEEREWVQAPATNPADRLRNCRQSSQRSQDGDTASWSIRCGEQDGPAPRL</sequence>
<evidence type="ECO:0000313" key="3">
    <source>
        <dbReference type="Proteomes" id="UP000016569"/>
    </source>
</evidence>
<comment type="caution">
    <text evidence="2">The sequence shown here is derived from an EMBL/GenBank/DDBJ whole genome shotgun (WGS) entry which is preliminary data.</text>
</comment>
<keyword evidence="3" id="KW-1185">Reference proteome</keyword>
<dbReference type="Proteomes" id="UP000016569">
    <property type="component" value="Unassembled WGS sequence"/>
</dbReference>
<name>A0A8E0NAX8_9CAUL</name>
<organism evidence="2 3">
    <name type="scientific">Brevundimonas abyssalis TAR-001</name>
    <dbReference type="NCBI Taxonomy" id="1391729"/>
    <lineage>
        <taxon>Bacteria</taxon>
        <taxon>Pseudomonadati</taxon>
        <taxon>Pseudomonadota</taxon>
        <taxon>Alphaproteobacteria</taxon>
        <taxon>Caulobacterales</taxon>
        <taxon>Caulobacteraceae</taxon>
        <taxon>Brevundimonas</taxon>
    </lineage>
</organism>
<proteinExistence type="predicted"/>
<dbReference type="EMBL" id="BATC01000005">
    <property type="protein sequence ID" value="GAD58215.1"/>
    <property type="molecule type" value="Genomic_DNA"/>
</dbReference>
<accession>A0A8E0NAX8</accession>
<feature type="compositionally biased region" description="Polar residues" evidence="1">
    <location>
        <begin position="128"/>
        <end position="143"/>
    </location>
</feature>
<evidence type="ECO:0000313" key="2">
    <source>
        <dbReference type="EMBL" id="GAD58215.1"/>
    </source>
</evidence>